<dbReference type="PANTHER" id="PTHR31351:SF2">
    <property type="entry name" value="PHOSPHOINOSITIDE BINDING PROTEIN"/>
    <property type="match status" value="1"/>
</dbReference>
<dbReference type="SUPFAM" id="SSF50729">
    <property type="entry name" value="PH domain-like"/>
    <property type="match status" value="1"/>
</dbReference>
<evidence type="ECO:0000259" key="1">
    <source>
        <dbReference type="Pfam" id="PF05703"/>
    </source>
</evidence>
<dbReference type="InterPro" id="IPR013666">
    <property type="entry name" value="PH_pln"/>
</dbReference>
<sequence length="169" mass="18893">MGADHEQILTVVNSAMNARTYGDIMTLTAGAATALRGAATLRARLQRITTFALGEEKGEGGNDSHISTALNFVATRGELLKRTRKGDLHWKQVSLYLNSKKKCVISEVHNDIPAWPKREREDKAEQRAYFGIKTGDGIIEFECESNGDKQMWMDGMQYMLNCSNNIAYF</sequence>
<dbReference type="PANTHER" id="PTHR31351">
    <property type="entry name" value="EXPRESSED PROTEIN"/>
    <property type="match status" value="1"/>
</dbReference>
<accession>A0A9W7J3Z1</accession>
<dbReference type="OrthoDB" id="1926216at2759"/>
<evidence type="ECO:0000313" key="4">
    <source>
        <dbReference type="Proteomes" id="UP001165190"/>
    </source>
</evidence>
<dbReference type="Proteomes" id="UP001165190">
    <property type="component" value="Unassembled WGS sequence"/>
</dbReference>
<dbReference type="InterPro" id="IPR008546">
    <property type="entry name" value="VAN3-bd-like_auxin_canal"/>
</dbReference>
<comment type="caution">
    <text evidence="3">The sequence shown here is derived from an EMBL/GenBank/DDBJ whole genome shotgun (WGS) entry which is preliminary data.</text>
</comment>
<feature type="domain" description="Pleckstrin-like plant" evidence="2">
    <location>
        <begin position="97"/>
        <end position="163"/>
    </location>
</feature>
<organism evidence="3 4">
    <name type="scientific">Hibiscus trionum</name>
    <name type="common">Flower of an hour</name>
    <dbReference type="NCBI Taxonomy" id="183268"/>
    <lineage>
        <taxon>Eukaryota</taxon>
        <taxon>Viridiplantae</taxon>
        <taxon>Streptophyta</taxon>
        <taxon>Embryophyta</taxon>
        <taxon>Tracheophyta</taxon>
        <taxon>Spermatophyta</taxon>
        <taxon>Magnoliopsida</taxon>
        <taxon>eudicotyledons</taxon>
        <taxon>Gunneridae</taxon>
        <taxon>Pentapetalae</taxon>
        <taxon>rosids</taxon>
        <taxon>malvids</taxon>
        <taxon>Malvales</taxon>
        <taxon>Malvaceae</taxon>
        <taxon>Malvoideae</taxon>
        <taxon>Hibiscus</taxon>
    </lineage>
</organism>
<dbReference type="EMBL" id="BSYR01000048">
    <property type="protein sequence ID" value="GMJ07670.1"/>
    <property type="molecule type" value="Genomic_DNA"/>
</dbReference>
<dbReference type="AlphaFoldDB" id="A0A9W7J3Z1"/>
<keyword evidence="4" id="KW-1185">Reference proteome</keyword>
<dbReference type="InterPro" id="IPR040269">
    <property type="entry name" value="VAB"/>
</dbReference>
<proteinExistence type="predicted"/>
<gene>
    <name evidence="3" type="ORF">HRI_004436200</name>
</gene>
<protein>
    <submittedName>
        <fullName evidence="3">FORKED-LIKE4</fullName>
    </submittedName>
</protein>
<name>A0A9W7J3Z1_HIBTR</name>
<feature type="domain" description="VAN3-binding protein-like auxin canalisation" evidence="1">
    <location>
        <begin position="1"/>
        <end position="48"/>
    </location>
</feature>
<evidence type="ECO:0000313" key="3">
    <source>
        <dbReference type="EMBL" id="GMJ07670.1"/>
    </source>
</evidence>
<dbReference type="Pfam" id="PF08458">
    <property type="entry name" value="PH_2"/>
    <property type="match status" value="1"/>
</dbReference>
<dbReference type="Pfam" id="PF05703">
    <property type="entry name" value="Auxin_canalis"/>
    <property type="match status" value="1"/>
</dbReference>
<dbReference type="CDD" id="cd00821">
    <property type="entry name" value="PH"/>
    <property type="match status" value="1"/>
</dbReference>
<evidence type="ECO:0000259" key="2">
    <source>
        <dbReference type="Pfam" id="PF08458"/>
    </source>
</evidence>
<reference evidence="3" key="1">
    <citation type="submission" date="2023-05" db="EMBL/GenBank/DDBJ databases">
        <title>Genome and transcriptome analyses reveal genes involved in the formation of fine ridges on petal epidermal cells in Hibiscus trionum.</title>
        <authorList>
            <person name="Koshimizu S."/>
            <person name="Masuda S."/>
            <person name="Ishii T."/>
            <person name="Shirasu K."/>
            <person name="Hoshino A."/>
            <person name="Arita M."/>
        </authorList>
    </citation>
    <scope>NUCLEOTIDE SEQUENCE</scope>
    <source>
        <strain evidence="3">Hamamatsu line</strain>
    </source>
</reference>